<evidence type="ECO:0008006" key="2">
    <source>
        <dbReference type="Google" id="ProtNLM"/>
    </source>
</evidence>
<gene>
    <name evidence="1" type="ORF">SS50377_14985</name>
</gene>
<organism evidence="1">
    <name type="scientific">Spironucleus salmonicida</name>
    <dbReference type="NCBI Taxonomy" id="348837"/>
    <lineage>
        <taxon>Eukaryota</taxon>
        <taxon>Metamonada</taxon>
        <taxon>Diplomonadida</taxon>
        <taxon>Hexamitidae</taxon>
        <taxon>Hexamitinae</taxon>
        <taxon>Spironucleus</taxon>
    </lineage>
</organism>
<proteinExistence type="predicted"/>
<dbReference type="EMBL" id="KI546101">
    <property type="protein sequence ID" value="EST44967.1"/>
    <property type="molecule type" value="Genomic_DNA"/>
</dbReference>
<accession>V6LK89</accession>
<protein>
    <recommendedName>
        <fullName evidence="2">EF-hand domain-containing protein</fullName>
    </recommendedName>
</protein>
<name>V6LK89_9EUKA</name>
<reference evidence="1" key="1">
    <citation type="journal article" date="2014" name="PLoS Genet.">
        <title>The Genome of Spironucleus salmonicida Highlights a Fish Pathogen Adapted to Fluctuating Environments.</title>
        <authorList>
            <person name="Xu F."/>
            <person name="Jerlstrom-Hultqvist J."/>
            <person name="Einarsson E."/>
            <person name="Astvaldsson A."/>
            <person name="Svard S.G."/>
            <person name="Andersson J.O."/>
        </authorList>
    </citation>
    <scope>NUCLEOTIDE SEQUENCE</scope>
</reference>
<evidence type="ECO:0000313" key="1">
    <source>
        <dbReference type="EMBL" id="EST44967.1"/>
    </source>
</evidence>
<dbReference type="SUPFAM" id="SSF47473">
    <property type="entry name" value="EF-hand"/>
    <property type="match status" value="1"/>
</dbReference>
<sequence>MDQKLNLDLLKSIWSSATGNVYQEVYPDLIINHMRKLDFPETREQSLSHLEIIHLIGVVSTVNFEQFCHFFYIIIYANLQDLKSILFYVSDSNFEGFIDQEDIFYILQYIGFSCTQEQIQEILGEQELFTKEEFQILTQALLQEYQIQTDQVNQNYLDDQKEQTIKEIQQIQDFVKQFQRSGTQ</sequence>
<dbReference type="AlphaFoldDB" id="V6LK89"/>
<dbReference type="InterPro" id="IPR011992">
    <property type="entry name" value="EF-hand-dom_pair"/>
</dbReference>